<evidence type="ECO:0000256" key="2">
    <source>
        <dbReference type="ARBA" id="ARBA00009592"/>
    </source>
</evidence>
<accession>A0A8B8LUU6</accession>
<evidence type="ECO:0000313" key="13">
    <source>
        <dbReference type="RefSeq" id="XP_027359532.1"/>
    </source>
</evidence>
<name>A0A8B8LUU6_ABRPR</name>
<evidence type="ECO:0000256" key="9">
    <source>
        <dbReference type="ARBA" id="ARBA00023170"/>
    </source>
</evidence>
<dbReference type="InterPro" id="IPR032675">
    <property type="entry name" value="LRR_dom_sf"/>
</dbReference>
<keyword evidence="12" id="KW-1185">Reference proteome</keyword>
<dbReference type="RefSeq" id="XP_027359532.1">
    <property type="nucleotide sequence ID" value="XM_027503731.1"/>
</dbReference>
<dbReference type="SUPFAM" id="SSF52058">
    <property type="entry name" value="L domain-like"/>
    <property type="match status" value="1"/>
</dbReference>
<dbReference type="GeneID" id="113868157"/>
<keyword evidence="4 11" id="KW-0812">Transmembrane</keyword>
<sequence>MFSGFITSFCATPSTMLTILDLSSNLLAGTLPDCWGRFQSLVILNLAKNNLSGSIPKSFATLQEIESINLNSNNFSGTLPAWVGHNLRQLMVLRLEANKFNGNIPTSLCNLLFLQVLDLSKNNISGRIPVCLSGIIALSNTTFSRQTMVYPIHDVGLTDPDPIQSFNDKAMLEWKGQNQEYEENLGFMTIIDLSCNQLIGEIPKSISILAALAGLNLSRNNLTGFIPYNIGHMKMLESLDLSRNHLYGRMPASFSNLTFLSYMDLSFNNLSGKIPQSTQIQTFDASAYKGNTGLCGPPLPNHCPGDAVSPNGRVDKNSVEEDGDEDELITIGFYITLGFGFCVGFWSVCGTLIIKSSWRRAYFQFFNNMNDCICVTLVVLMARMKRRFQVQD</sequence>
<dbReference type="AlphaFoldDB" id="A0A8B8LUU6"/>
<reference evidence="13" key="2">
    <citation type="submission" date="2025-08" db="UniProtKB">
        <authorList>
            <consortium name="RefSeq"/>
        </authorList>
    </citation>
    <scope>IDENTIFICATION</scope>
    <source>
        <tissue evidence="13">Young leaves</tissue>
    </source>
</reference>
<keyword evidence="5" id="KW-0732">Signal</keyword>
<keyword evidence="3" id="KW-0433">Leucine-rich repeat</keyword>
<reference evidence="12" key="1">
    <citation type="journal article" date="2019" name="Toxins">
        <title>Detection of Abrin-Like and Prepropulchellin-Like Toxin Genes and Transcripts Using Whole Genome Sequencing and Full-Length Transcript Sequencing of Abrus precatorius.</title>
        <authorList>
            <person name="Hovde B.T."/>
            <person name="Daligault H.E."/>
            <person name="Hanschen E.R."/>
            <person name="Kunde Y.A."/>
            <person name="Johnson M.B."/>
            <person name="Starkenburg S.R."/>
            <person name="Johnson S.L."/>
        </authorList>
    </citation>
    <scope>NUCLEOTIDE SEQUENCE [LARGE SCALE GENOMIC DNA]</scope>
</reference>
<dbReference type="OrthoDB" id="8731593at2759"/>
<comment type="subcellular location">
    <subcellularLocation>
        <location evidence="1">Membrane</location>
        <topology evidence="1">Single-pass type I membrane protein</topology>
    </subcellularLocation>
</comment>
<dbReference type="PANTHER" id="PTHR48063">
    <property type="entry name" value="LRR RECEPTOR-LIKE KINASE"/>
    <property type="match status" value="1"/>
</dbReference>
<dbReference type="Proteomes" id="UP000694853">
    <property type="component" value="Unplaced"/>
</dbReference>
<keyword evidence="6" id="KW-0677">Repeat</keyword>
<evidence type="ECO:0000256" key="6">
    <source>
        <dbReference type="ARBA" id="ARBA00022737"/>
    </source>
</evidence>
<comment type="similarity">
    <text evidence="2">Belongs to the RLP family.</text>
</comment>
<evidence type="ECO:0000256" key="4">
    <source>
        <dbReference type="ARBA" id="ARBA00022692"/>
    </source>
</evidence>
<keyword evidence="9" id="KW-0675">Receptor</keyword>
<dbReference type="InterPro" id="IPR046956">
    <property type="entry name" value="RLP23-like"/>
</dbReference>
<dbReference type="PRINTS" id="PR00019">
    <property type="entry name" value="LEURICHRPT"/>
</dbReference>
<proteinExistence type="inferred from homology"/>
<evidence type="ECO:0000256" key="8">
    <source>
        <dbReference type="ARBA" id="ARBA00023136"/>
    </source>
</evidence>
<keyword evidence="10" id="KW-0325">Glycoprotein</keyword>
<dbReference type="GO" id="GO:0016020">
    <property type="term" value="C:membrane"/>
    <property type="evidence" value="ECO:0007669"/>
    <property type="project" value="UniProtKB-SubCell"/>
</dbReference>
<feature type="transmembrane region" description="Helical" evidence="11">
    <location>
        <begin position="331"/>
        <end position="354"/>
    </location>
</feature>
<protein>
    <submittedName>
        <fullName evidence="13">Receptor-like protein EIX2</fullName>
    </submittedName>
</protein>
<dbReference type="KEGG" id="aprc:113868157"/>
<dbReference type="Gene3D" id="3.80.10.10">
    <property type="entry name" value="Ribonuclease Inhibitor"/>
    <property type="match status" value="1"/>
</dbReference>
<organism evidence="12 13">
    <name type="scientific">Abrus precatorius</name>
    <name type="common">Indian licorice</name>
    <name type="synonym">Glycine abrus</name>
    <dbReference type="NCBI Taxonomy" id="3816"/>
    <lineage>
        <taxon>Eukaryota</taxon>
        <taxon>Viridiplantae</taxon>
        <taxon>Streptophyta</taxon>
        <taxon>Embryophyta</taxon>
        <taxon>Tracheophyta</taxon>
        <taxon>Spermatophyta</taxon>
        <taxon>Magnoliopsida</taxon>
        <taxon>eudicotyledons</taxon>
        <taxon>Gunneridae</taxon>
        <taxon>Pentapetalae</taxon>
        <taxon>rosids</taxon>
        <taxon>fabids</taxon>
        <taxon>Fabales</taxon>
        <taxon>Fabaceae</taxon>
        <taxon>Papilionoideae</taxon>
        <taxon>50 kb inversion clade</taxon>
        <taxon>NPAAA clade</taxon>
        <taxon>indigoferoid/millettioid clade</taxon>
        <taxon>Abreae</taxon>
        <taxon>Abrus</taxon>
    </lineage>
</organism>
<evidence type="ECO:0000313" key="12">
    <source>
        <dbReference type="Proteomes" id="UP000694853"/>
    </source>
</evidence>
<evidence type="ECO:0000256" key="7">
    <source>
        <dbReference type="ARBA" id="ARBA00022989"/>
    </source>
</evidence>
<evidence type="ECO:0000256" key="1">
    <source>
        <dbReference type="ARBA" id="ARBA00004479"/>
    </source>
</evidence>
<gene>
    <name evidence="13" type="primary">LOC113868157</name>
</gene>
<keyword evidence="8 11" id="KW-0472">Membrane</keyword>
<dbReference type="PANTHER" id="PTHR48063:SF98">
    <property type="entry name" value="LRR RECEPTOR-LIKE SERINE_THREONINE-PROTEIN KINASE FLS2"/>
    <property type="match status" value="1"/>
</dbReference>
<dbReference type="InterPro" id="IPR001611">
    <property type="entry name" value="Leu-rich_rpt"/>
</dbReference>
<keyword evidence="7 11" id="KW-1133">Transmembrane helix</keyword>
<evidence type="ECO:0000256" key="10">
    <source>
        <dbReference type="ARBA" id="ARBA00023180"/>
    </source>
</evidence>
<evidence type="ECO:0000256" key="11">
    <source>
        <dbReference type="SAM" id="Phobius"/>
    </source>
</evidence>
<dbReference type="Pfam" id="PF13855">
    <property type="entry name" value="LRR_8"/>
    <property type="match status" value="2"/>
</dbReference>
<dbReference type="Pfam" id="PF00560">
    <property type="entry name" value="LRR_1"/>
    <property type="match status" value="3"/>
</dbReference>
<dbReference type="FunFam" id="3.80.10.10:FF:000111">
    <property type="entry name" value="LRR receptor-like serine/threonine-protein kinase ERECTA"/>
    <property type="match status" value="1"/>
</dbReference>
<evidence type="ECO:0000256" key="5">
    <source>
        <dbReference type="ARBA" id="ARBA00022729"/>
    </source>
</evidence>
<evidence type="ECO:0000256" key="3">
    <source>
        <dbReference type="ARBA" id="ARBA00022614"/>
    </source>
</evidence>